<evidence type="ECO:0000259" key="6">
    <source>
        <dbReference type="Pfam" id="PF06803"/>
    </source>
</evidence>
<feature type="transmembrane region" description="Helical" evidence="5">
    <location>
        <begin position="20"/>
        <end position="46"/>
    </location>
</feature>
<reference evidence="7 8" key="1">
    <citation type="submission" date="2021-11" db="EMBL/GenBank/DDBJ databases">
        <authorList>
            <person name="Huq M.A."/>
        </authorList>
    </citation>
    <scope>NUCLEOTIDE SEQUENCE [LARGE SCALE GENOMIC DNA]</scope>
    <source>
        <strain evidence="7 8">MAHUQ-52</strain>
    </source>
</reference>
<keyword evidence="4 5" id="KW-0472">Membrane</keyword>
<evidence type="ECO:0000256" key="4">
    <source>
        <dbReference type="ARBA" id="ARBA00023136"/>
    </source>
</evidence>
<keyword evidence="2 5" id="KW-0812">Transmembrane</keyword>
<proteinExistence type="predicted"/>
<organism evidence="7 8">
    <name type="scientific">Massilia agrisoli</name>
    <dbReference type="NCBI Taxonomy" id="2892444"/>
    <lineage>
        <taxon>Bacteria</taxon>
        <taxon>Pseudomonadati</taxon>
        <taxon>Pseudomonadota</taxon>
        <taxon>Betaproteobacteria</taxon>
        <taxon>Burkholderiales</taxon>
        <taxon>Oxalobacteraceae</taxon>
        <taxon>Telluria group</taxon>
        <taxon>Massilia</taxon>
    </lineage>
</organism>
<gene>
    <name evidence="7" type="ORF">LMJ30_08195</name>
</gene>
<evidence type="ECO:0000256" key="1">
    <source>
        <dbReference type="ARBA" id="ARBA00004127"/>
    </source>
</evidence>
<evidence type="ECO:0000256" key="2">
    <source>
        <dbReference type="ARBA" id="ARBA00022692"/>
    </source>
</evidence>
<evidence type="ECO:0000256" key="5">
    <source>
        <dbReference type="SAM" id="Phobius"/>
    </source>
</evidence>
<feature type="domain" description="DUF1232" evidence="6">
    <location>
        <begin position="34"/>
        <end position="69"/>
    </location>
</feature>
<dbReference type="RefSeq" id="WP_229431854.1">
    <property type="nucleotide sequence ID" value="NZ_JAJHPV010000012.1"/>
</dbReference>
<keyword evidence="3 5" id="KW-1133">Transmembrane helix</keyword>
<keyword evidence="8" id="KW-1185">Reference proteome</keyword>
<evidence type="ECO:0000256" key="3">
    <source>
        <dbReference type="ARBA" id="ARBA00022989"/>
    </source>
</evidence>
<sequence length="134" mass="15329">MSLKERIRNWARSVKREAVVLWFAYKHPGTPMLARVLCIVVVGYALSPIDLIPDFIPVLGYLDDALLLPALIWLAIRVIPEDVFQACRLRADEWMAREGKKPRSYLGAALVIAIWLGSGWAIWHYWAAPWFARA</sequence>
<dbReference type="Pfam" id="PF06803">
    <property type="entry name" value="DUF1232"/>
    <property type="match status" value="1"/>
</dbReference>
<comment type="subcellular location">
    <subcellularLocation>
        <location evidence="1">Endomembrane system</location>
        <topology evidence="1">Multi-pass membrane protein</topology>
    </subcellularLocation>
</comment>
<evidence type="ECO:0000313" key="7">
    <source>
        <dbReference type="EMBL" id="MCC6070934.1"/>
    </source>
</evidence>
<dbReference type="EMBL" id="JAJHPV010000012">
    <property type="protein sequence ID" value="MCC6070934.1"/>
    <property type="molecule type" value="Genomic_DNA"/>
</dbReference>
<dbReference type="Proteomes" id="UP001198701">
    <property type="component" value="Unassembled WGS sequence"/>
</dbReference>
<feature type="transmembrane region" description="Helical" evidence="5">
    <location>
        <begin position="66"/>
        <end position="84"/>
    </location>
</feature>
<dbReference type="InterPro" id="IPR010652">
    <property type="entry name" value="DUF1232"/>
</dbReference>
<comment type="caution">
    <text evidence="7">The sequence shown here is derived from an EMBL/GenBank/DDBJ whole genome shotgun (WGS) entry which is preliminary data.</text>
</comment>
<feature type="transmembrane region" description="Helical" evidence="5">
    <location>
        <begin position="105"/>
        <end position="126"/>
    </location>
</feature>
<name>A0ABS8IQP5_9BURK</name>
<accession>A0ABS8IQP5</accession>
<evidence type="ECO:0000313" key="8">
    <source>
        <dbReference type="Proteomes" id="UP001198701"/>
    </source>
</evidence>
<protein>
    <submittedName>
        <fullName evidence="7">DUF1232 domain-containing protein</fullName>
    </submittedName>
</protein>